<evidence type="ECO:0000256" key="1">
    <source>
        <dbReference type="SAM" id="SignalP"/>
    </source>
</evidence>
<reference evidence="2 3" key="1">
    <citation type="submission" date="2019-01" db="EMBL/GenBank/DDBJ databases">
        <title>Filimonas sp. strain TTM-71.</title>
        <authorList>
            <person name="Chen W.-M."/>
        </authorList>
    </citation>
    <scope>NUCLEOTIDE SEQUENCE [LARGE SCALE GENOMIC DNA]</scope>
    <source>
        <strain evidence="2 3">TTM-71</strain>
    </source>
</reference>
<gene>
    <name evidence="2" type="ORF">ESB13_21205</name>
</gene>
<proteinExistence type="predicted"/>
<accession>A0A4Q1D2Y6</accession>
<comment type="caution">
    <text evidence="2">The sequence shown here is derived from an EMBL/GenBank/DDBJ whole genome shotgun (WGS) entry which is preliminary data.</text>
</comment>
<dbReference type="InterPro" id="IPR032299">
    <property type="entry name" value="DUF4843"/>
</dbReference>
<protein>
    <submittedName>
        <fullName evidence="2">DUF4843 domain-containing protein</fullName>
    </submittedName>
</protein>
<dbReference type="PROSITE" id="PS51257">
    <property type="entry name" value="PROKAR_LIPOPROTEIN"/>
    <property type="match status" value="1"/>
</dbReference>
<organism evidence="2 3">
    <name type="scientific">Filimonas effusa</name>
    <dbReference type="NCBI Taxonomy" id="2508721"/>
    <lineage>
        <taxon>Bacteria</taxon>
        <taxon>Pseudomonadati</taxon>
        <taxon>Bacteroidota</taxon>
        <taxon>Chitinophagia</taxon>
        <taxon>Chitinophagales</taxon>
        <taxon>Chitinophagaceae</taxon>
        <taxon>Filimonas</taxon>
    </lineage>
</organism>
<keyword evidence="1" id="KW-0732">Signal</keyword>
<name>A0A4Q1D2Y6_9BACT</name>
<dbReference type="OrthoDB" id="1094864at2"/>
<keyword evidence="3" id="KW-1185">Reference proteome</keyword>
<feature type="chain" id="PRO_5020510812" evidence="1">
    <location>
        <begin position="25"/>
        <end position="253"/>
    </location>
</feature>
<dbReference type="RefSeq" id="WP_129005702.1">
    <property type="nucleotide sequence ID" value="NZ_SDHZ01000004.1"/>
</dbReference>
<dbReference type="AlphaFoldDB" id="A0A4Q1D2Y6"/>
<dbReference type="Proteomes" id="UP000290545">
    <property type="component" value="Unassembled WGS sequence"/>
</dbReference>
<evidence type="ECO:0000313" key="2">
    <source>
        <dbReference type="EMBL" id="RXK81451.1"/>
    </source>
</evidence>
<evidence type="ECO:0000313" key="3">
    <source>
        <dbReference type="Proteomes" id="UP000290545"/>
    </source>
</evidence>
<sequence length="253" mass="27946">MKSIPYIAITLLTAVAMLSCKKTAYPVYDASTPFVNVWLGTSAYVEDSVVYNFSLKPDRAVDSVMFTARLMGLISDKDRSFTLKAVGGDTNKIRLGVHYKFGQYKIAANSYTAVLPIYILKSSDFADTSFSIRFAVAAGSELPAGVSDMQAMKVVLADRFQKPANWDAETSSAYTRLASLFKSFSKVKFQFITNVTGVPPTYRVRYSGTAVPPDEIPYTQYQYYSNTCKTALLQYNATHTTPLTDETGQAISF</sequence>
<dbReference type="EMBL" id="SDHZ01000004">
    <property type="protein sequence ID" value="RXK81451.1"/>
    <property type="molecule type" value="Genomic_DNA"/>
</dbReference>
<feature type="signal peptide" evidence="1">
    <location>
        <begin position="1"/>
        <end position="24"/>
    </location>
</feature>
<dbReference type="Pfam" id="PF16132">
    <property type="entry name" value="DUF4843"/>
    <property type="match status" value="1"/>
</dbReference>